<dbReference type="GeneID" id="3863498"/>
<keyword evidence="1" id="KW-0732">Signal</keyword>
<organism evidence="2 3">
    <name type="scientific">Theileria annulata</name>
    <dbReference type="NCBI Taxonomy" id="5874"/>
    <lineage>
        <taxon>Eukaryota</taxon>
        <taxon>Sar</taxon>
        <taxon>Alveolata</taxon>
        <taxon>Apicomplexa</taxon>
        <taxon>Aconoidasida</taxon>
        <taxon>Piroplasmida</taxon>
        <taxon>Theileriidae</taxon>
        <taxon>Theileria</taxon>
    </lineage>
</organism>
<name>Q4UH70_THEAN</name>
<dbReference type="OMA" id="LKYMANG"/>
<evidence type="ECO:0000256" key="1">
    <source>
        <dbReference type="SAM" id="SignalP"/>
    </source>
</evidence>
<dbReference type="AlphaFoldDB" id="Q4UH70"/>
<keyword evidence="3" id="KW-1185">Reference proteome</keyword>
<evidence type="ECO:0000313" key="3">
    <source>
        <dbReference type="Proteomes" id="UP000001950"/>
    </source>
</evidence>
<feature type="signal peptide" evidence="1">
    <location>
        <begin position="1"/>
        <end position="22"/>
    </location>
</feature>
<evidence type="ECO:0000313" key="2">
    <source>
        <dbReference type="EMBL" id="CAI73569.1"/>
    </source>
</evidence>
<dbReference type="VEuPathDB" id="PiroplasmaDB:TA20435"/>
<protein>
    <submittedName>
        <fullName evidence="2">Uncharacterized protein</fullName>
    </submittedName>
</protein>
<dbReference type="InParanoid" id="Q4UH70"/>
<dbReference type="eggNOG" id="ENOG502TN6J">
    <property type="taxonomic scope" value="Eukaryota"/>
</dbReference>
<reference evidence="2 3" key="1">
    <citation type="journal article" date="2005" name="Science">
        <title>Genome of the host-cell transforming parasite Theileria annulata compared with T. parva.</title>
        <authorList>
            <person name="Pain A."/>
            <person name="Renauld H."/>
            <person name="Berriman M."/>
            <person name="Murphy L."/>
            <person name="Yeats C.A."/>
            <person name="Weir W."/>
            <person name="Kerhornou A."/>
            <person name="Aslett M."/>
            <person name="Bishop R."/>
            <person name="Bouchier C."/>
            <person name="Cochet M."/>
            <person name="Coulson R.M.R."/>
            <person name="Cronin A."/>
            <person name="de Villiers E.P."/>
            <person name="Fraser A."/>
            <person name="Fosker N."/>
            <person name="Gardner M."/>
            <person name="Goble A."/>
            <person name="Griffiths-Jones S."/>
            <person name="Harris D.E."/>
            <person name="Katzer F."/>
            <person name="Larke N."/>
            <person name="Lord A."/>
            <person name="Maser P."/>
            <person name="McKellar S."/>
            <person name="Mooney P."/>
            <person name="Morton F."/>
            <person name="Nene V."/>
            <person name="O'Neil S."/>
            <person name="Price C."/>
            <person name="Quail M.A."/>
            <person name="Rabbinowitsch E."/>
            <person name="Rawlings N.D."/>
            <person name="Rutter S."/>
            <person name="Saunders D."/>
            <person name="Seeger K."/>
            <person name="Shah T."/>
            <person name="Squares R."/>
            <person name="Squares S."/>
            <person name="Tivey A."/>
            <person name="Walker A.R."/>
            <person name="Woodward J."/>
            <person name="Dobbelaere D.A.E."/>
            <person name="Langsley G."/>
            <person name="Rajandream M.A."/>
            <person name="McKeever D."/>
            <person name="Shiels B."/>
            <person name="Tait A."/>
            <person name="Barrell B.G."/>
            <person name="Hall N."/>
        </authorList>
    </citation>
    <scope>NUCLEOTIDE SEQUENCE [LARGE SCALE GENOMIC DNA]</scope>
    <source>
        <strain evidence="3">Ankara</strain>
    </source>
</reference>
<gene>
    <name evidence="2" type="ORF">TA20435</name>
</gene>
<sequence>MNASQSVLLIAFLFFSQSLVHTFKHNSYAIDNSFLQDNVLDEANELSELFLSELETFNNNVLEKLADRLVNVLNNKGIDMDSPDNVKNLYNFLQNAELVDAPTQEKPKSFKQKLLSGLKKAAKGIGREALIHATRVLVGYGVKEGMPELERIVKVSLTSLPVNLKVAIAPMVYVLFRNLFKKAKVKAPPGFSLKEIILYGLNEQDKQLALKYMANGVKDI</sequence>
<proteinExistence type="predicted"/>
<accession>Q4UH70</accession>
<dbReference type="KEGG" id="tan:TA20435"/>
<dbReference type="EMBL" id="CR940347">
    <property type="protein sequence ID" value="CAI73569.1"/>
    <property type="molecule type" value="Genomic_DNA"/>
</dbReference>
<dbReference type="Proteomes" id="UP000001950">
    <property type="component" value="Chromosome 1"/>
</dbReference>
<feature type="chain" id="PRO_5004244519" evidence="1">
    <location>
        <begin position="23"/>
        <end position="220"/>
    </location>
</feature>
<dbReference type="RefSeq" id="XP_954246.1">
    <property type="nucleotide sequence ID" value="XM_949153.1"/>
</dbReference>
<dbReference type="OrthoDB" id="361478at2759"/>